<organism evidence="2 3">
    <name type="scientific">Puccinia coronata f. sp. avenae</name>
    <dbReference type="NCBI Taxonomy" id="200324"/>
    <lineage>
        <taxon>Eukaryota</taxon>
        <taxon>Fungi</taxon>
        <taxon>Dikarya</taxon>
        <taxon>Basidiomycota</taxon>
        <taxon>Pucciniomycotina</taxon>
        <taxon>Pucciniomycetes</taxon>
        <taxon>Pucciniales</taxon>
        <taxon>Pucciniaceae</taxon>
        <taxon>Puccinia</taxon>
    </lineage>
</organism>
<protein>
    <submittedName>
        <fullName evidence="2">Uncharacterized protein</fullName>
    </submittedName>
</protein>
<feature type="compositionally biased region" description="Acidic residues" evidence="1">
    <location>
        <begin position="457"/>
        <end position="472"/>
    </location>
</feature>
<evidence type="ECO:0000313" key="3">
    <source>
        <dbReference type="Proteomes" id="UP000235392"/>
    </source>
</evidence>
<reference evidence="2 3" key="1">
    <citation type="submission" date="2017-11" db="EMBL/GenBank/DDBJ databases">
        <title>De novo assembly and phasing of dikaryotic genomes from two isolates of Puccinia coronata f. sp. avenae, the causal agent of oat crown rust.</title>
        <authorList>
            <person name="Miller M.E."/>
            <person name="Zhang Y."/>
            <person name="Omidvar V."/>
            <person name="Sperschneider J."/>
            <person name="Schwessinger B."/>
            <person name="Raley C."/>
            <person name="Palmer J.M."/>
            <person name="Garnica D."/>
            <person name="Upadhyaya N."/>
            <person name="Rathjen J."/>
            <person name="Taylor J.M."/>
            <person name="Park R.F."/>
            <person name="Dodds P.N."/>
            <person name="Hirsch C.D."/>
            <person name="Kianian S.F."/>
            <person name="Figueroa M."/>
        </authorList>
    </citation>
    <scope>NUCLEOTIDE SEQUENCE [LARGE SCALE GENOMIC DNA]</scope>
    <source>
        <strain evidence="2">12SD80</strain>
    </source>
</reference>
<accession>A0A2N5VDE7</accession>
<evidence type="ECO:0000256" key="1">
    <source>
        <dbReference type="SAM" id="MobiDB-lite"/>
    </source>
</evidence>
<feature type="compositionally biased region" description="Polar residues" evidence="1">
    <location>
        <begin position="444"/>
        <end position="454"/>
    </location>
</feature>
<feature type="region of interest" description="Disordered" evidence="1">
    <location>
        <begin position="444"/>
        <end position="486"/>
    </location>
</feature>
<evidence type="ECO:0000313" key="2">
    <source>
        <dbReference type="EMBL" id="PLW48023.1"/>
    </source>
</evidence>
<dbReference type="EMBL" id="PGCI01000026">
    <property type="protein sequence ID" value="PLW48023.1"/>
    <property type="molecule type" value="Genomic_DNA"/>
</dbReference>
<name>A0A2N5VDE7_9BASI</name>
<proteinExistence type="predicted"/>
<dbReference type="Proteomes" id="UP000235392">
    <property type="component" value="Unassembled WGS sequence"/>
</dbReference>
<sequence length="533" mass="58671">MFVVVTDLIYPSSRNSALLYSHILNTAFQPLFYNKARIQKGCPPTKTTQKDRPLIRLIAMSPFIGESTTLNYQESYQYLLMTDAGPEDGNSSLHMDTASIQNLPDSADYSVSGGKANIPILCDLLTDSNAPSVRSHRLPFDLRFTPVNSPTDNTGPAKPNLSDKIFLRPSMSQNHSYARHCRLIGFTPLTEDAPASSEEDPPQFLGPRKVKAKEVAPCALFYKRADVFVSSEMKSQNVLAYSENHYRNLRFDDEISVSEIEYASQSPNQGCEGSQEATNPTIIAEPSQFKTFEAAKEIGAMIQLEPLCTDRKDGLTTMPLASELGSGAHWNNDCFHIFVDETDSPLTAVSGAEKRAPWESPCKLFNSDLEQSVSSISSSGIQSGLWESTLSSLTRATSPVSSIYSNVVPTCDQQFLKESLTEEKYAKSQQCKMMEFSHFTMNADNQPLKSSMNTGEYDWEEDHGSLADDENNSDCSSSQLDSDDDHEASQYARNCFDLIASPSLTGLTKKGEAVIVNKSGQPTGSRVLNSFSA</sequence>
<gene>
    <name evidence="2" type="ORF">PCASD_03558</name>
</gene>
<dbReference type="AlphaFoldDB" id="A0A2N5VDE7"/>
<comment type="caution">
    <text evidence="2">The sequence shown here is derived from an EMBL/GenBank/DDBJ whole genome shotgun (WGS) entry which is preliminary data.</text>
</comment>